<evidence type="ECO:0000259" key="1">
    <source>
        <dbReference type="Pfam" id="PF13439"/>
    </source>
</evidence>
<evidence type="ECO:0000313" key="2">
    <source>
        <dbReference type="EMBL" id="SEL40443.1"/>
    </source>
</evidence>
<dbReference type="PANTHER" id="PTHR12526">
    <property type="entry name" value="GLYCOSYLTRANSFERASE"/>
    <property type="match status" value="1"/>
</dbReference>
<dbReference type="Gene3D" id="3.40.50.2000">
    <property type="entry name" value="Glycogen Phosphorylase B"/>
    <property type="match status" value="2"/>
</dbReference>
<name>A0A1H7PXI6_HALLR</name>
<proteinExistence type="predicted"/>
<dbReference type="AlphaFoldDB" id="A0A1H7PXI6"/>
<gene>
    <name evidence="2" type="ORF">SAMN04488691_104231</name>
</gene>
<dbReference type="RefSeq" id="WP_074793910.1">
    <property type="nucleotide sequence ID" value="NZ_FOAD01000004.1"/>
</dbReference>
<dbReference type="InterPro" id="IPR028098">
    <property type="entry name" value="Glyco_trans_4-like_N"/>
</dbReference>
<dbReference type="Pfam" id="PF13692">
    <property type="entry name" value="Glyco_trans_1_4"/>
    <property type="match status" value="1"/>
</dbReference>
<feature type="domain" description="Glycosyltransferase subfamily 4-like N-terminal" evidence="1">
    <location>
        <begin position="19"/>
        <end position="209"/>
    </location>
</feature>
<dbReference type="CDD" id="cd03794">
    <property type="entry name" value="GT4_WbuB-like"/>
    <property type="match status" value="1"/>
</dbReference>
<dbReference type="Proteomes" id="UP000183894">
    <property type="component" value="Unassembled WGS sequence"/>
</dbReference>
<dbReference type="SUPFAM" id="SSF53756">
    <property type="entry name" value="UDP-Glycosyltransferase/glycogen phosphorylase"/>
    <property type="match status" value="1"/>
</dbReference>
<keyword evidence="2" id="KW-0808">Transferase</keyword>
<dbReference type="EMBL" id="FOAD01000004">
    <property type="protein sequence ID" value="SEL40443.1"/>
    <property type="molecule type" value="Genomic_DNA"/>
</dbReference>
<evidence type="ECO:0000313" key="3">
    <source>
        <dbReference type="Proteomes" id="UP000183894"/>
    </source>
</evidence>
<dbReference type="Pfam" id="PF13439">
    <property type="entry name" value="Glyco_transf_4"/>
    <property type="match status" value="1"/>
</dbReference>
<sequence length="423" mass="46586">MRICMLLDAAYPTDIRVAKEARALVDDGHTVFILSRAVDDRPQREEVDGSVVVRRQLANSEVNRGLGGVVRGLVDLVTDVRRVWVDEAGSLVELEGIDAIHVHDLPLANTGLAIGDEYDIPVVLDLHENWPEAVRQYRAGHSPRNFLNPRYVASRLTTPIVRLKRIERQAVRRADRVIAVVPEGRDHYIYDCGADASDVFVVSNVVDLDTFDGEADPVPGYEDQFVVSYVGTLGGGHRGLDTVIRAVPHVVDDVPSLRIVIVGDGSDYKRELERLTADLGLENVVEFTGRVPFDDVPKYVAASDVCLVPHRDNGHTATTIPHKLFQYMAVRKPVIVTNVAPLGRVVDETESGLVVPAGDVVAMADAIQRLSDDPALCDRLGENGREAVETKYNWAVESEHLLDMYRDLERETAPSAQEVASSP</sequence>
<dbReference type="GO" id="GO:0016740">
    <property type="term" value="F:transferase activity"/>
    <property type="evidence" value="ECO:0007669"/>
    <property type="project" value="UniProtKB-KW"/>
</dbReference>
<reference evidence="2 3" key="1">
    <citation type="submission" date="2016-10" db="EMBL/GenBank/DDBJ databases">
        <authorList>
            <person name="de Groot N.N."/>
        </authorList>
    </citation>
    <scope>NUCLEOTIDE SEQUENCE [LARGE SCALE GENOMIC DNA]</scope>
    <source>
        <strain evidence="2 3">CDM_5</strain>
    </source>
</reference>
<organism evidence="2 3">
    <name type="scientific">Haloferax larsenii</name>
    <dbReference type="NCBI Taxonomy" id="302484"/>
    <lineage>
        <taxon>Archaea</taxon>
        <taxon>Methanobacteriati</taxon>
        <taxon>Methanobacteriota</taxon>
        <taxon>Stenosarchaea group</taxon>
        <taxon>Halobacteria</taxon>
        <taxon>Halobacteriales</taxon>
        <taxon>Haloferacaceae</taxon>
        <taxon>Haloferax</taxon>
    </lineage>
</organism>
<accession>A0A1H7PXI6</accession>
<protein>
    <submittedName>
        <fullName evidence="2">Glycosyltransferase involved in cell wall bisynthesis</fullName>
    </submittedName>
</protein>